<evidence type="ECO:0000313" key="4">
    <source>
        <dbReference type="Proteomes" id="UP000694845"/>
    </source>
</evidence>
<evidence type="ECO:0000256" key="2">
    <source>
        <dbReference type="ARBA" id="ARBA00023242"/>
    </source>
</evidence>
<dbReference type="RefSeq" id="XP_022098952.1">
    <property type="nucleotide sequence ID" value="XM_022243260.1"/>
</dbReference>
<keyword evidence="4" id="KW-1185">Reference proteome</keyword>
<feature type="compositionally biased region" description="Polar residues" evidence="3">
    <location>
        <begin position="623"/>
        <end position="670"/>
    </location>
</feature>
<feature type="compositionally biased region" description="Basic and acidic residues" evidence="3">
    <location>
        <begin position="111"/>
        <end position="124"/>
    </location>
</feature>
<feature type="region of interest" description="Disordered" evidence="3">
    <location>
        <begin position="1"/>
        <end position="124"/>
    </location>
</feature>
<evidence type="ECO:0000313" key="7">
    <source>
        <dbReference type="RefSeq" id="XP_022098953.1"/>
    </source>
</evidence>
<dbReference type="KEGG" id="aplc:110983745"/>
<keyword evidence="1" id="KW-0238">DNA-binding</keyword>
<reference evidence="5 6" key="1">
    <citation type="submission" date="2025-04" db="UniProtKB">
        <authorList>
            <consortium name="RefSeq"/>
        </authorList>
    </citation>
    <scope>IDENTIFICATION</scope>
</reference>
<dbReference type="RefSeq" id="XP_022098953.1">
    <property type="nucleotide sequence ID" value="XM_022243261.1"/>
</dbReference>
<proteinExistence type="predicted"/>
<dbReference type="PANTHER" id="PTHR21677">
    <property type="entry name" value="CRAMPED PROTEIN"/>
    <property type="match status" value="1"/>
</dbReference>
<dbReference type="InterPro" id="IPR055315">
    <property type="entry name" value="Cramped-like"/>
</dbReference>
<protein>
    <submittedName>
        <fullName evidence="5 6">Protein cramped-like isoform X1</fullName>
    </submittedName>
</protein>
<feature type="region of interest" description="Disordered" evidence="3">
    <location>
        <begin position="995"/>
        <end position="1055"/>
    </location>
</feature>
<dbReference type="RefSeq" id="XP_022098951.1">
    <property type="nucleotide sequence ID" value="XM_022243259.1"/>
</dbReference>
<dbReference type="OrthoDB" id="515799at2759"/>
<feature type="region of interest" description="Disordered" evidence="3">
    <location>
        <begin position="620"/>
        <end position="708"/>
    </location>
</feature>
<dbReference type="AlphaFoldDB" id="A0A8B7Z028"/>
<evidence type="ECO:0000256" key="3">
    <source>
        <dbReference type="SAM" id="MobiDB-lite"/>
    </source>
</evidence>
<dbReference type="Proteomes" id="UP000694845">
    <property type="component" value="Unplaced"/>
</dbReference>
<organism evidence="4 7">
    <name type="scientific">Acanthaster planci</name>
    <name type="common">Crown-of-thorns starfish</name>
    <dbReference type="NCBI Taxonomy" id="133434"/>
    <lineage>
        <taxon>Eukaryota</taxon>
        <taxon>Metazoa</taxon>
        <taxon>Echinodermata</taxon>
        <taxon>Eleutherozoa</taxon>
        <taxon>Asterozoa</taxon>
        <taxon>Asteroidea</taxon>
        <taxon>Valvatacea</taxon>
        <taxon>Valvatida</taxon>
        <taxon>Acanthasteridae</taxon>
        <taxon>Acanthaster</taxon>
    </lineage>
</organism>
<feature type="compositionally biased region" description="Low complexity" evidence="3">
    <location>
        <begin position="1042"/>
        <end position="1055"/>
    </location>
</feature>
<dbReference type="GO" id="GO:0005634">
    <property type="term" value="C:nucleus"/>
    <property type="evidence" value="ECO:0007669"/>
    <property type="project" value="TreeGrafter"/>
</dbReference>
<feature type="compositionally biased region" description="Basic and acidic residues" evidence="3">
    <location>
        <begin position="483"/>
        <end position="498"/>
    </location>
</feature>
<evidence type="ECO:0000313" key="6">
    <source>
        <dbReference type="RefSeq" id="XP_022098952.1"/>
    </source>
</evidence>
<dbReference type="GO" id="GO:0003677">
    <property type="term" value="F:DNA binding"/>
    <property type="evidence" value="ECO:0007669"/>
    <property type="project" value="UniProtKB-KW"/>
</dbReference>
<evidence type="ECO:0000313" key="5">
    <source>
        <dbReference type="RefSeq" id="XP_022098951.1"/>
    </source>
</evidence>
<gene>
    <name evidence="5 6 7" type="primary">LOC110983745</name>
</gene>
<feature type="region of interest" description="Disordered" evidence="3">
    <location>
        <begin position="482"/>
        <end position="512"/>
    </location>
</feature>
<feature type="compositionally biased region" description="Polar residues" evidence="3">
    <location>
        <begin position="59"/>
        <end position="68"/>
    </location>
</feature>
<keyword evidence="2" id="KW-0539">Nucleus</keyword>
<dbReference type="GeneID" id="110983745"/>
<sequence>MVKRKKEPRGDETPADAAKKGVQVQPGTNEEISSDRKVIHLEESAEMKASHIEGVVSENGPTQSTDTTDLPAPETKQEQLAPVRPPLNHPFLRSSVKRKKKEPTPPPSPPKPDETEKAEVKPDRKRCWEAWSDGETTLFFEAVNEYGKDFDAIQKYIDQRHKKLGLAAHQVKNKNQVRHLYYRTCHKLFTFISPKPDQERTVSELFALINFGELRKKLNLKGGITRKVGQRLNQLVTTGQTVIRVRGQNRRVKTPLCKALRKLKGDENKSDPYKLPAHVLMELQPRNNKAWASVQGTAHNPRVRLMISLKKNLSSIISYLNEKWTPHRSKLLNTLKPTGELKDSLRLRLVLPEGVEVTPHNQVTGRYMHSDSRAVFSLDTEARVTKAVAASKAAKIQRAAAGNVAMPSTRTPTGSSLDCTKDVPGLDKTAADKANCDSTTAGGKPRKYKPRKKAKLAKIEECTNDVGDQEVQLVNIVTSNHGRKSEDLESMEISKSDSSKSPVKPEVNETEKIETEEAVQANAEKETIPLKEMEWTVAPAKEFTKDEQLMGELSAQNSKNLTMTDIYLMLNMPTRLKFEYEFVKDDSGSGNNKSSSESNLLHKLFAIASTEFTDIRKPRRSVSVGTVTSPPRFNAMPGTNATPPSKASFISQLSKSPSNARGQRSATSNGMMRVNSRPTAKPSGGGNAKDKDSGVFVTPAVPSPQPHCLASVESSTTAAEKLFMAQIESLQKQPTFLKPNSRRGRKPLVVQRTLLPRPQSEHKGPTRHMMSMSKTGQFTPVQLAIPDSVCQKTIVRPVPIAPGPAAAGSLSGSASLAKAKPSKASMPSNTDGTSSPVVSYVASSVSSKGPSMVASPLSAPSPVSSLALSTPTALLPGGVAPMNEIEAASAAAGIDITLRPSPPEHTQPAHLSPLPINTSCVPCTEPTKTPMLNPSPQIIDDTMEIVSVTPSSSFEMPETSATLGTGGTVGQNFAIPAPNLSSLLENSLPSSAAAGGGDGLMDIPMGSESFTGFNQQLSPNTSNPSVMLPSMSPVRGSGTTTPPLHISSPSSSPFKLNSLSPDNQWLNGENVDISLSSILANLESPEKKERHSIISSTSGSLTIPQPSLMIESSRDSSMSKDVDTHLQYMMNENSVDYVAKFADLAAQITAQQEAQKETTVSH</sequence>
<dbReference type="GO" id="GO:0003682">
    <property type="term" value="F:chromatin binding"/>
    <property type="evidence" value="ECO:0007669"/>
    <property type="project" value="InterPro"/>
</dbReference>
<name>A0A8B7Z028_ACAPL</name>
<evidence type="ECO:0000256" key="1">
    <source>
        <dbReference type="ARBA" id="ARBA00023125"/>
    </source>
</evidence>
<dbReference type="SUPFAM" id="SSF46689">
    <property type="entry name" value="Homeodomain-like"/>
    <property type="match status" value="1"/>
</dbReference>
<dbReference type="PANTHER" id="PTHR21677:SF1">
    <property type="entry name" value="PROTEIN CRAMPED-LIKE"/>
    <property type="match status" value="1"/>
</dbReference>
<feature type="compositionally biased region" description="Basic and acidic residues" evidence="3">
    <location>
        <begin position="33"/>
        <end position="51"/>
    </location>
</feature>
<feature type="compositionally biased region" description="Polar residues" evidence="3">
    <location>
        <begin position="1008"/>
        <end position="1025"/>
    </location>
</feature>
<accession>A0A8B7Z028</accession>
<dbReference type="GO" id="GO:0007389">
    <property type="term" value="P:pattern specification process"/>
    <property type="evidence" value="ECO:0007669"/>
    <property type="project" value="TreeGrafter"/>
</dbReference>
<dbReference type="InterPro" id="IPR009057">
    <property type="entry name" value="Homeodomain-like_sf"/>
</dbReference>
<dbReference type="Gene3D" id="1.10.10.60">
    <property type="entry name" value="Homeodomain-like"/>
    <property type="match status" value="1"/>
</dbReference>